<organism evidence="3 4">
    <name type="scientific">Streptomyces albiaxialis</name>
    <dbReference type="NCBI Taxonomy" id="329523"/>
    <lineage>
        <taxon>Bacteria</taxon>
        <taxon>Bacillati</taxon>
        <taxon>Actinomycetota</taxon>
        <taxon>Actinomycetes</taxon>
        <taxon>Kitasatosporales</taxon>
        <taxon>Streptomycetaceae</taxon>
        <taxon>Streptomyces</taxon>
    </lineage>
</organism>
<reference evidence="3 4" key="1">
    <citation type="journal article" date="2019" name="Int. J. Syst. Evol. Microbiol.">
        <title>The Global Catalogue of Microorganisms (GCM) 10K type strain sequencing project: providing services to taxonomists for standard genome sequencing and annotation.</title>
        <authorList>
            <consortium name="The Broad Institute Genomics Platform"/>
            <consortium name="The Broad Institute Genome Sequencing Center for Infectious Disease"/>
            <person name="Wu L."/>
            <person name="Ma J."/>
        </authorList>
    </citation>
    <scope>NUCLEOTIDE SEQUENCE [LARGE SCALE GENOMIC DNA]</scope>
    <source>
        <strain evidence="3 4">JCM 15478</strain>
    </source>
</reference>
<dbReference type="InterPro" id="IPR007278">
    <property type="entry name" value="DUF397"/>
</dbReference>
<dbReference type="Pfam" id="PF04149">
    <property type="entry name" value="DUF397"/>
    <property type="match status" value="1"/>
</dbReference>
<proteinExistence type="predicted"/>
<comment type="caution">
    <text evidence="3">The sequence shown here is derived from an EMBL/GenBank/DDBJ whole genome shotgun (WGS) entry which is preliminary data.</text>
</comment>
<dbReference type="Proteomes" id="UP001500016">
    <property type="component" value="Unassembled WGS sequence"/>
</dbReference>
<accession>A0ABN2VG64</accession>
<evidence type="ECO:0000256" key="1">
    <source>
        <dbReference type="SAM" id="MobiDB-lite"/>
    </source>
</evidence>
<feature type="compositionally biased region" description="Polar residues" evidence="1">
    <location>
        <begin position="1"/>
        <end position="20"/>
    </location>
</feature>
<evidence type="ECO:0000259" key="2">
    <source>
        <dbReference type="Pfam" id="PF04149"/>
    </source>
</evidence>
<keyword evidence="4" id="KW-1185">Reference proteome</keyword>
<gene>
    <name evidence="3" type="ORF">GCM10009801_03120</name>
</gene>
<evidence type="ECO:0000313" key="4">
    <source>
        <dbReference type="Proteomes" id="UP001500016"/>
    </source>
</evidence>
<name>A0ABN2VG64_9ACTN</name>
<dbReference type="RefSeq" id="WP_344523119.1">
    <property type="nucleotide sequence ID" value="NZ_BAAAPE010000001.1"/>
</dbReference>
<sequence>MSIQQGTTHKWTKSSYSTGNGACVEVRSPETRVVAVRDSKDTGLPALSFSPDAWSGFVARVSRR</sequence>
<feature type="domain" description="DUF397" evidence="2">
    <location>
        <begin position="10"/>
        <end position="61"/>
    </location>
</feature>
<protein>
    <submittedName>
        <fullName evidence="3">DUF397 domain-containing protein</fullName>
    </submittedName>
</protein>
<feature type="region of interest" description="Disordered" evidence="1">
    <location>
        <begin position="1"/>
        <end position="22"/>
    </location>
</feature>
<evidence type="ECO:0000313" key="3">
    <source>
        <dbReference type="EMBL" id="GAA2061071.1"/>
    </source>
</evidence>
<dbReference type="EMBL" id="BAAAPE010000001">
    <property type="protein sequence ID" value="GAA2061071.1"/>
    <property type="molecule type" value="Genomic_DNA"/>
</dbReference>